<dbReference type="OrthoDB" id="1191306at2"/>
<organism evidence="1 2">
    <name type="scientific">Tenacibaculum caenipelagi</name>
    <dbReference type="NCBI Taxonomy" id="1325435"/>
    <lineage>
        <taxon>Bacteria</taxon>
        <taxon>Pseudomonadati</taxon>
        <taxon>Bacteroidota</taxon>
        <taxon>Flavobacteriia</taxon>
        <taxon>Flavobacteriales</taxon>
        <taxon>Flavobacteriaceae</taxon>
        <taxon>Tenacibaculum</taxon>
    </lineage>
</organism>
<dbReference type="Proteomes" id="UP000295390">
    <property type="component" value="Unassembled WGS sequence"/>
</dbReference>
<comment type="caution">
    <text evidence="1">The sequence shown here is derived from an EMBL/GenBank/DDBJ whole genome shotgun (WGS) entry which is preliminary data.</text>
</comment>
<protein>
    <submittedName>
        <fullName evidence="1">Uncharacterized protein</fullName>
    </submittedName>
</protein>
<accession>A0A4V3D2Z2</accession>
<name>A0A4V3D2Z2_9FLAO</name>
<gene>
    <name evidence="1" type="ORF">DFQ07_2045</name>
</gene>
<proteinExistence type="predicted"/>
<dbReference type="RefSeq" id="WP_133536363.1">
    <property type="nucleotide sequence ID" value="NZ_SNYH01000004.1"/>
</dbReference>
<dbReference type="AlphaFoldDB" id="A0A4V3D2Z2"/>
<dbReference type="EMBL" id="SNYH01000004">
    <property type="protein sequence ID" value="TDQ25620.1"/>
    <property type="molecule type" value="Genomic_DNA"/>
</dbReference>
<sequence>MKYYKALNLKEIGIDNEVLQLLESFQDEYKLKVLANESVIDDEQIADSSNEQDLKMAIYDFFFEPKFDSVFDLVNFKKMKFGNSKNNQDQE</sequence>
<evidence type="ECO:0000313" key="2">
    <source>
        <dbReference type="Proteomes" id="UP000295390"/>
    </source>
</evidence>
<keyword evidence="2" id="KW-1185">Reference proteome</keyword>
<evidence type="ECO:0000313" key="1">
    <source>
        <dbReference type="EMBL" id="TDQ25620.1"/>
    </source>
</evidence>
<reference evidence="1 2" key="1">
    <citation type="submission" date="2019-03" db="EMBL/GenBank/DDBJ databases">
        <title>Genomic Encyclopedia of Type Strains, Phase III (KMG-III): the genomes of soil and plant-associated and newly described type strains.</title>
        <authorList>
            <person name="Whitman W."/>
        </authorList>
    </citation>
    <scope>NUCLEOTIDE SEQUENCE [LARGE SCALE GENOMIC DNA]</scope>
    <source>
        <strain evidence="1 2">CECT 8283</strain>
    </source>
</reference>